<evidence type="ECO:0000313" key="3">
    <source>
        <dbReference type="EMBL" id="XDO95094.1"/>
    </source>
</evidence>
<dbReference type="EMBL" id="CP158375">
    <property type="protein sequence ID" value="XDO95094.1"/>
    <property type="molecule type" value="Genomic_DNA"/>
</dbReference>
<evidence type="ECO:0000256" key="1">
    <source>
        <dbReference type="ARBA" id="ARBA00007100"/>
    </source>
</evidence>
<dbReference type="RefSeq" id="WP_369057947.1">
    <property type="nucleotide sequence ID" value="NZ_CP158375.1"/>
</dbReference>
<reference evidence="3" key="1">
    <citation type="submission" date="2024-06" db="EMBL/GenBank/DDBJ databases">
        <title>Caulobacter inopinatus, sp. nov.</title>
        <authorList>
            <person name="Donachie S.P."/>
        </authorList>
    </citation>
    <scope>NUCLEOTIDE SEQUENCE</scope>
    <source>
        <strain evidence="3">73W</strain>
    </source>
</reference>
<dbReference type="InterPro" id="IPR032698">
    <property type="entry name" value="SirB1_N"/>
</dbReference>
<comment type="similarity">
    <text evidence="1">Belongs to the UPF0162 family.</text>
</comment>
<dbReference type="Pfam" id="PF13369">
    <property type="entry name" value="Transglut_core2"/>
    <property type="match status" value="1"/>
</dbReference>
<protein>
    <submittedName>
        <fullName evidence="3">Transglutaminase family protein</fullName>
    </submittedName>
</protein>
<accession>A0AB39KN57</accession>
<evidence type="ECO:0000259" key="2">
    <source>
        <dbReference type="Pfam" id="PF13369"/>
    </source>
</evidence>
<organism evidence="3">
    <name type="scientific">Caulobacter sp. 73W</name>
    <dbReference type="NCBI Taxonomy" id="3161137"/>
    <lineage>
        <taxon>Bacteria</taxon>
        <taxon>Pseudomonadati</taxon>
        <taxon>Pseudomonadota</taxon>
        <taxon>Alphaproteobacteria</taxon>
        <taxon>Caulobacterales</taxon>
        <taxon>Caulobacteraceae</taxon>
        <taxon>Caulobacter</taxon>
    </lineage>
</organism>
<feature type="domain" description="Protein SirB1 N-terminal" evidence="2">
    <location>
        <begin position="47"/>
        <end position="191"/>
    </location>
</feature>
<name>A0AB39KN57_9CAUL</name>
<sequence length="271" mass="29371">MDREEAEELLNAAGRAGDADFPLFEAALACAVHDDPSRDPQIARNLADEAVARVRDRLERESPEEAIAEALSGDLRLSGDLITYDNPDNADVISVADRRKGLPVALGIFYLHAARKTGLNLQGVDFPGHFLLRIETDEGPLALDPFSEGRVVLPSELTRRALRTGLTPDVAAKLDVLMAPAPDRSVLIRLQNNIFARAQAAGDWARAERSALRRALLDPTDHRPWLDVAAAREGQGALAGALQALAQAQFLDGGAALAARAQRERVRMRLN</sequence>
<dbReference type="PANTHER" id="PTHR31350">
    <property type="entry name" value="SI:DKEY-261L7.2"/>
    <property type="match status" value="1"/>
</dbReference>
<dbReference type="AlphaFoldDB" id="A0AB39KN57"/>
<gene>
    <name evidence="3" type="ORF">ABOZ73_09650</name>
</gene>
<dbReference type="PANTHER" id="PTHR31350:SF21">
    <property type="entry name" value="F-BOX ONLY PROTEIN 21"/>
    <property type="match status" value="1"/>
</dbReference>
<proteinExistence type="inferred from homology"/>